<dbReference type="InterPro" id="IPR020919">
    <property type="entry name" value="Ribosomal_protein_eS8_arc"/>
</dbReference>
<keyword evidence="9" id="KW-1185">Reference proteome</keyword>
<evidence type="ECO:0000256" key="3">
    <source>
        <dbReference type="ARBA" id="ARBA00022980"/>
    </source>
</evidence>
<dbReference type="InterPro" id="IPR018283">
    <property type="entry name" value="Ribosomal_eS8_CS"/>
</dbReference>
<dbReference type="HOGENOM" id="CLU_080597_2_1_2"/>
<dbReference type="STRING" id="1104324.P186_1286"/>
<dbReference type="KEGG" id="pyr:P186_1286"/>
<organism evidence="8 9">
    <name type="scientific">Pyrobaculum ferrireducens</name>
    <dbReference type="NCBI Taxonomy" id="1104324"/>
    <lineage>
        <taxon>Archaea</taxon>
        <taxon>Thermoproteota</taxon>
        <taxon>Thermoprotei</taxon>
        <taxon>Thermoproteales</taxon>
        <taxon>Thermoproteaceae</taxon>
        <taxon>Pyrobaculum</taxon>
    </lineage>
</organism>
<evidence type="ECO:0000256" key="5">
    <source>
        <dbReference type="ARBA" id="ARBA00035277"/>
    </source>
</evidence>
<dbReference type="GO" id="GO:1990904">
    <property type="term" value="C:ribonucleoprotein complex"/>
    <property type="evidence" value="ECO:0007669"/>
    <property type="project" value="UniProtKB-KW"/>
</dbReference>
<dbReference type="GO" id="GO:0003735">
    <property type="term" value="F:structural constituent of ribosome"/>
    <property type="evidence" value="ECO:0007669"/>
    <property type="project" value="InterPro"/>
</dbReference>
<accession>G7VDD0</accession>
<evidence type="ECO:0000256" key="7">
    <source>
        <dbReference type="SAM" id="MobiDB-lite"/>
    </source>
</evidence>
<dbReference type="InterPro" id="IPR022309">
    <property type="entry name" value="Ribosomal_Se8/biogenesis_NSA2"/>
</dbReference>
<dbReference type="InterPro" id="IPR001047">
    <property type="entry name" value="Ribosomal_eS8"/>
</dbReference>
<evidence type="ECO:0000256" key="1">
    <source>
        <dbReference type="ARBA" id="ARBA00005257"/>
    </source>
</evidence>
<dbReference type="RefSeq" id="WP_014288543.1">
    <property type="nucleotide sequence ID" value="NC_016645.1"/>
</dbReference>
<dbReference type="GO" id="GO:0006412">
    <property type="term" value="P:translation"/>
    <property type="evidence" value="ECO:0007669"/>
    <property type="project" value="UniProtKB-UniRule"/>
</dbReference>
<feature type="region of interest" description="Disordered" evidence="7">
    <location>
        <begin position="1"/>
        <end position="37"/>
    </location>
</feature>
<dbReference type="CDD" id="cd11382">
    <property type="entry name" value="Ribosomal_S8e"/>
    <property type="match status" value="1"/>
</dbReference>
<dbReference type="PANTHER" id="PTHR10394">
    <property type="entry name" value="40S RIBOSOMAL PROTEIN S8"/>
    <property type="match status" value="1"/>
</dbReference>
<evidence type="ECO:0000256" key="6">
    <source>
        <dbReference type="HAMAP-Rule" id="MF_00029"/>
    </source>
</evidence>
<reference evidence="8 9" key="1">
    <citation type="journal article" date="2012" name="J. Bacteriol.">
        <title>Complete genome sequence of strain 1860, a crenarchaeon of the genus pyrobaculum able to grow with various electron acceptors.</title>
        <authorList>
            <person name="Mardanov A.V."/>
            <person name="Gumerov V.M."/>
            <person name="Slobodkina G.B."/>
            <person name="Beletsky A.V."/>
            <person name="Bonch-Osmolovskaya E.A."/>
            <person name="Ravin N.V."/>
            <person name="Skryabin K.G."/>
        </authorList>
    </citation>
    <scope>NUCLEOTIDE SEQUENCE [LARGE SCALE GENOMIC DNA]</scope>
    <source>
        <strain evidence="8 9">1860</strain>
    </source>
</reference>
<dbReference type="EMBL" id="CP003098">
    <property type="protein sequence ID" value="AET32715.1"/>
    <property type="molecule type" value="Genomic_DNA"/>
</dbReference>
<dbReference type="Gene3D" id="2.40.10.310">
    <property type="match status" value="1"/>
</dbReference>
<keyword evidence="3 6" id="KW-0689">Ribosomal protein</keyword>
<dbReference type="HAMAP" id="MF_00029">
    <property type="entry name" value="Ribosomal_eS8"/>
    <property type="match status" value="1"/>
</dbReference>
<gene>
    <name evidence="6" type="primary">rps8e</name>
    <name evidence="8" type="ORF">P186_1286</name>
</gene>
<dbReference type="eggNOG" id="arCOG04154">
    <property type="taxonomic scope" value="Archaea"/>
</dbReference>
<protein>
    <recommendedName>
        <fullName evidence="5 6">Small ribosomal subunit protein eS8</fullName>
    </recommendedName>
</protein>
<evidence type="ECO:0000313" key="9">
    <source>
        <dbReference type="Proteomes" id="UP000005867"/>
    </source>
</evidence>
<proteinExistence type="inferred from homology"/>
<comment type="subunit">
    <text evidence="2 6">Part of the 30S ribosomal subunit.</text>
</comment>
<dbReference type="Proteomes" id="UP000005867">
    <property type="component" value="Chromosome"/>
</dbReference>
<sequence>MKLGAYYKGGDLKKPSGGKKRKVRKTKKKALGGGPPQIPKLSEADVRVVERVRGGNLKVRLREVRYANVYLPKERRSAKAKIVSIVSTPANPDFARRNYIVKGAVIQTEVGRAVVTSRPGQDGVVNAVLVE</sequence>
<keyword evidence="4 6" id="KW-0687">Ribonucleoprotein</keyword>
<dbReference type="AlphaFoldDB" id="G7VDD0"/>
<evidence type="ECO:0000256" key="4">
    <source>
        <dbReference type="ARBA" id="ARBA00023274"/>
    </source>
</evidence>
<dbReference type="GeneID" id="11595543"/>
<dbReference type="PROSITE" id="PS01193">
    <property type="entry name" value="RIBOSOMAL_S8E"/>
    <property type="match status" value="1"/>
</dbReference>
<dbReference type="Pfam" id="PF01201">
    <property type="entry name" value="Ribosomal_S8e"/>
    <property type="match status" value="1"/>
</dbReference>
<dbReference type="GO" id="GO:0005840">
    <property type="term" value="C:ribosome"/>
    <property type="evidence" value="ECO:0007669"/>
    <property type="project" value="UniProtKB-KW"/>
</dbReference>
<feature type="compositionally biased region" description="Basic residues" evidence="7">
    <location>
        <begin position="16"/>
        <end position="30"/>
    </location>
</feature>
<evidence type="ECO:0000256" key="2">
    <source>
        <dbReference type="ARBA" id="ARBA00011458"/>
    </source>
</evidence>
<dbReference type="NCBIfam" id="TIGR00307">
    <property type="entry name" value="eS8"/>
    <property type="match status" value="1"/>
</dbReference>
<comment type="similarity">
    <text evidence="1 6">Belongs to the eukaryotic ribosomal protein eS8 family.</text>
</comment>
<evidence type="ECO:0000313" key="8">
    <source>
        <dbReference type="EMBL" id="AET32715.1"/>
    </source>
</evidence>
<dbReference type="OrthoDB" id="372305at2157"/>
<name>G7VDD0_9CREN</name>